<gene>
    <name evidence="15" type="ORF">DCC88_00535</name>
</gene>
<dbReference type="GO" id="GO:0005524">
    <property type="term" value="F:ATP binding"/>
    <property type="evidence" value="ECO:0007669"/>
    <property type="project" value="UniProtKB-KW"/>
</dbReference>
<dbReference type="RefSeq" id="WP_338636313.1">
    <property type="nucleotide sequence ID" value="NZ_CP146516.1"/>
</dbReference>
<evidence type="ECO:0000256" key="9">
    <source>
        <dbReference type="ARBA" id="ARBA00023125"/>
    </source>
</evidence>
<evidence type="ECO:0000256" key="2">
    <source>
        <dbReference type="ARBA" id="ARBA00022490"/>
    </source>
</evidence>
<feature type="domain" description="UvrA interaction" evidence="14">
    <location>
        <begin position="136"/>
        <end position="243"/>
    </location>
</feature>
<keyword evidence="8" id="KW-0267">Excision nuclease</keyword>
<evidence type="ECO:0000256" key="13">
    <source>
        <dbReference type="ARBA" id="ARBA00042156"/>
    </source>
</evidence>
<evidence type="ECO:0000256" key="3">
    <source>
        <dbReference type="ARBA" id="ARBA00022737"/>
    </source>
</evidence>
<comment type="similarity">
    <text evidence="11">Belongs to the ABC transporter superfamily. UvrA family.</text>
</comment>
<reference evidence="15" key="1">
    <citation type="submission" date="2018-04" db="EMBL/GenBank/DDBJ databases">
        <title>Draft genome sequence of the Candidatus Spirobacillus cienkowskii, a pathogen of freshwater Daphnia species, reconstructed from hemolymph metagenomic reads.</title>
        <authorList>
            <person name="Bresciani L."/>
            <person name="Lemos L.N."/>
            <person name="Wale N."/>
            <person name="Lin J.Y."/>
            <person name="Fernandes G.R."/>
            <person name="Duffy M.A."/>
            <person name="Rodrigues J.M."/>
        </authorList>
    </citation>
    <scope>NUCLEOTIDE SEQUENCE [LARGE SCALE GENOMIC DNA]</scope>
    <source>
        <strain evidence="15">Binning01</strain>
    </source>
</reference>
<evidence type="ECO:0000256" key="4">
    <source>
        <dbReference type="ARBA" id="ARBA00022741"/>
    </source>
</evidence>
<sequence>MEVISIRGANEHNLKNIDVDIPKNKMVVFTGVSGSGKSSLVFDTIYSEAFRRFIDSSQTSVYMMSGSSFTKRARAKFRSISGLPPALGLSQKQGVAGRLSTVGTISSVSDLLRVYFAAFGDIYCYNCDIPLKPITFNELCDKIFNDFQNKKIKIIAPICEKRKGKFSDEIEKFRELGFSKLRINGNIFDLQDDNESIKVDSKKLNTIDVIIDFVVISIDKKQRIERAIYQALEYGKGMVKIETSNYENLFNTNSSCPQCGESAPKLDPRYFSHSSLGKCAKCDGEGTSKKGYSADLFPCKSCLGSRLDTKLSSVRIHDKTFQDLHYMTMIELLNYVENILKNHVSNDKAKNKIYLELHNSLLSINKIGLNHLTLNRSGSSLSPGDLQRLRLASMISNKLNGVLYVMDEPCQGLNEEEVKQLAQVLKEIVNNGASIIAVEHHPEFLKFSDAIFLMGPQAGVNGGKIISYISNKIDLDKFNKESFIKFNNKLSDEKNKIKEIKSNITFNNINIRNLKNLNISIYQNNINIIRGKSGFGKGTFLEYCVLPSLYFLGGKSLDSEEILKIDFKNFCKFNSVGDIKVNVVGYVRPGSMTRSSRRSVASALDVLKPLRELFSSLPSSQVLGLTESHFSWNSKQGRCENCEGRGYIELPQKYSEPIKVECETCFGSKLTARSLLPRYKGLNFADIMSLNLEQAIQLLENHKLITNKIAKACQFGLGYIQLGQGMDSLSGGELQRLNLTIHLKRASLEGAWFILMHPSTGLHAPDINVLGELMSVMRSKGATFVLVENREEFLFFADHIIDF</sequence>
<evidence type="ECO:0000256" key="6">
    <source>
        <dbReference type="ARBA" id="ARBA00022769"/>
    </source>
</evidence>
<dbReference type="AlphaFoldDB" id="A0A369KZZ1"/>
<organism evidence="15 16">
    <name type="scientific">Spirobacillus cienkowskii</name>
    <dbReference type="NCBI Taxonomy" id="495820"/>
    <lineage>
        <taxon>Bacteria</taxon>
        <taxon>Pseudomonadati</taxon>
        <taxon>Bdellovibrionota</taxon>
        <taxon>Oligoflexia</taxon>
        <taxon>Silvanigrellales</taxon>
        <taxon>Spirobacillus</taxon>
    </lineage>
</organism>
<dbReference type="PANTHER" id="PTHR43152">
    <property type="entry name" value="UVRABC SYSTEM PROTEIN A"/>
    <property type="match status" value="1"/>
</dbReference>
<dbReference type="GO" id="GO:0005737">
    <property type="term" value="C:cytoplasm"/>
    <property type="evidence" value="ECO:0007669"/>
    <property type="project" value="UniProtKB-SubCell"/>
</dbReference>
<keyword evidence="2" id="KW-0963">Cytoplasm</keyword>
<dbReference type="GO" id="GO:0006281">
    <property type="term" value="P:DNA repair"/>
    <property type="evidence" value="ECO:0007669"/>
    <property type="project" value="UniProtKB-KW"/>
</dbReference>
<proteinExistence type="inferred from homology"/>
<dbReference type="Proteomes" id="UP000253934">
    <property type="component" value="Unassembled WGS sequence"/>
</dbReference>
<name>A0A369KZZ1_9BACT</name>
<dbReference type="Pfam" id="PF17760">
    <property type="entry name" value="UvrA_inter"/>
    <property type="match status" value="1"/>
</dbReference>
<dbReference type="InterPro" id="IPR041102">
    <property type="entry name" value="UvrA_inter"/>
</dbReference>
<evidence type="ECO:0000256" key="12">
    <source>
        <dbReference type="ARBA" id="ARBA00039316"/>
    </source>
</evidence>
<evidence type="ECO:0000313" key="16">
    <source>
        <dbReference type="Proteomes" id="UP000253934"/>
    </source>
</evidence>
<dbReference type="Gene3D" id="1.20.1580.10">
    <property type="entry name" value="ABC transporter ATPase like domain"/>
    <property type="match status" value="1"/>
</dbReference>
<keyword evidence="9" id="KW-0238">DNA-binding</keyword>
<accession>A0A369KZZ1</accession>
<evidence type="ECO:0000256" key="11">
    <source>
        <dbReference type="ARBA" id="ARBA00038000"/>
    </source>
</evidence>
<dbReference type="InterPro" id="IPR017871">
    <property type="entry name" value="ABC_transporter-like_CS"/>
</dbReference>
<keyword evidence="6" id="KW-0228">DNA excision</keyword>
<keyword evidence="4" id="KW-0547">Nucleotide-binding</keyword>
<evidence type="ECO:0000256" key="5">
    <source>
        <dbReference type="ARBA" id="ARBA00022763"/>
    </source>
</evidence>
<dbReference type="SUPFAM" id="SSF52540">
    <property type="entry name" value="P-loop containing nucleoside triphosphate hydrolases"/>
    <property type="match status" value="2"/>
</dbReference>
<evidence type="ECO:0000259" key="14">
    <source>
        <dbReference type="Pfam" id="PF17760"/>
    </source>
</evidence>
<dbReference type="Gene3D" id="3.40.50.300">
    <property type="entry name" value="P-loop containing nucleotide triphosphate hydrolases"/>
    <property type="match status" value="3"/>
</dbReference>
<dbReference type="Gene3D" id="3.30.190.20">
    <property type="match status" value="1"/>
</dbReference>
<evidence type="ECO:0000256" key="7">
    <source>
        <dbReference type="ARBA" id="ARBA00022840"/>
    </source>
</evidence>
<protein>
    <recommendedName>
        <fullName evidence="12">UvrABC system protein A</fullName>
    </recommendedName>
    <alternativeName>
        <fullName evidence="13">Excinuclease ABC subunit A</fullName>
    </alternativeName>
</protein>
<dbReference type="PROSITE" id="PS00211">
    <property type="entry name" value="ABC_TRANSPORTER_1"/>
    <property type="match status" value="1"/>
</dbReference>
<dbReference type="GO" id="GO:0004518">
    <property type="term" value="F:nuclease activity"/>
    <property type="evidence" value="ECO:0007669"/>
    <property type="project" value="UniProtKB-KW"/>
</dbReference>
<dbReference type="GO" id="GO:0003677">
    <property type="term" value="F:DNA binding"/>
    <property type="evidence" value="ECO:0007669"/>
    <property type="project" value="UniProtKB-KW"/>
</dbReference>
<evidence type="ECO:0000256" key="1">
    <source>
        <dbReference type="ARBA" id="ARBA00004496"/>
    </source>
</evidence>
<dbReference type="PANTHER" id="PTHR43152:SF3">
    <property type="entry name" value="UVRABC SYSTEM PROTEIN A"/>
    <property type="match status" value="1"/>
</dbReference>
<evidence type="ECO:0000256" key="10">
    <source>
        <dbReference type="ARBA" id="ARBA00023204"/>
    </source>
</evidence>
<evidence type="ECO:0000313" key="15">
    <source>
        <dbReference type="EMBL" id="RDB37313.1"/>
    </source>
</evidence>
<dbReference type="InterPro" id="IPR027417">
    <property type="entry name" value="P-loop_NTPase"/>
</dbReference>
<keyword evidence="10" id="KW-0234">DNA repair</keyword>
<keyword evidence="7" id="KW-0067">ATP-binding</keyword>
<keyword evidence="16" id="KW-1185">Reference proteome</keyword>
<dbReference type="GO" id="GO:0016887">
    <property type="term" value="F:ATP hydrolysis activity"/>
    <property type="evidence" value="ECO:0007669"/>
    <property type="project" value="InterPro"/>
</dbReference>
<keyword evidence="3" id="KW-0677">Repeat</keyword>
<keyword evidence="5" id="KW-0227">DNA damage</keyword>
<dbReference type="EMBL" id="QOVW01000002">
    <property type="protein sequence ID" value="RDB37313.1"/>
    <property type="molecule type" value="Genomic_DNA"/>
</dbReference>
<comment type="subcellular location">
    <subcellularLocation>
        <location evidence="1">Cytoplasm</location>
    </subcellularLocation>
</comment>
<evidence type="ECO:0000256" key="8">
    <source>
        <dbReference type="ARBA" id="ARBA00022881"/>
    </source>
</evidence>
<comment type="caution">
    <text evidence="15">The sequence shown here is derived from an EMBL/GenBank/DDBJ whole genome shotgun (WGS) entry which is preliminary data.</text>
</comment>